<dbReference type="GeneID" id="9698598"/>
<dbReference type="GO" id="GO:0140359">
    <property type="term" value="F:ABC-type transporter activity"/>
    <property type="evidence" value="ECO:0007669"/>
    <property type="project" value="InterPro"/>
</dbReference>
<protein>
    <submittedName>
        <fullName evidence="13">ATM1 mitochondrial ABC transporter</fullName>
    </submittedName>
</protein>
<evidence type="ECO:0000256" key="9">
    <source>
        <dbReference type="SAM" id="Phobius"/>
    </source>
</evidence>
<dbReference type="InterPro" id="IPR003593">
    <property type="entry name" value="AAA+_ATPase"/>
</dbReference>
<organism evidence="13 14">
    <name type="scientific">Encephalitozoon intestinalis (strain ATCC 50506)</name>
    <name type="common">Microsporidian parasite</name>
    <name type="synonym">Septata intestinalis</name>
    <dbReference type="NCBI Taxonomy" id="876142"/>
    <lineage>
        <taxon>Eukaryota</taxon>
        <taxon>Fungi</taxon>
        <taxon>Fungi incertae sedis</taxon>
        <taxon>Microsporidia</taxon>
        <taxon>Unikaryonidae</taxon>
        <taxon>Encephalitozoon</taxon>
    </lineage>
</organism>
<dbReference type="InterPro" id="IPR011527">
    <property type="entry name" value="ABC1_TM_dom"/>
</dbReference>
<evidence type="ECO:0000256" key="1">
    <source>
        <dbReference type="ARBA" id="ARBA00004141"/>
    </source>
</evidence>
<dbReference type="HOGENOM" id="CLU_000604_84_1_1"/>
<proteinExistence type="inferred from homology"/>
<dbReference type="PANTHER" id="PTHR24221">
    <property type="entry name" value="ATP-BINDING CASSETTE SUB-FAMILY B"/>
    <property type="match status" value="1"/>
</dbReference>
<dbReference type="AlphaFoldDB" id="E0S5L2"/>
<dbReference type="Gene3D" id="1.20.1560.10">
    <property type="entry name" value="ABC transporter type 1, transmembrane domain"/>
    <property type="match status" value="1"/>
</dbReference>
<dbReference type="GO" id="GO:0016020">
    <property type="term" value="C:membrane"/>
    <property type="evidence" value="ECO:0007669"/>
    <property type="project" value="UniProtKB-SubCell"/>
</dbReference>
<keyword evidence="14" id="KW-1185">Reference proteome</keyword>
<evidence type="ECO:0000256" key="4">
    <source>
        <dbReference type="ARBA" id="ARBA00022840"/>
    </source>
</evidence>
<dbReference type="PROSITE" id="PS50893">
    <property type="entry name" value="ABC_TRANSPORTER_2"/>
    <property type="match status" value="1"/>
</dbReference>
<dbReference type="PANTHER" id="PTHR24221:SF654">
    <property type="entry name" value="ATP-BINDING CASSETTE SUB-FAMILY B MEMBER 6"/>
    <property type="match status" value="1"/>
</dbReference>
<dbReference type="KEGG" id="ein:Eint_011350"/>
<evidence type="ECO:0000259" key="10">
    <source>
        <dbReference type="PROSITE" id="PS50893"/>
    </source>
</evidence>
<evidence type="ECO:0000256" key="8">
    <source>
        <dbReference type="SAM" id="MobiDB-lite"/>
    </source>
</evidence>
<reference evidence="13 14" key="1">
    <citation type="journal article" date="2010" name="Nat. Commun.">
        <title>The complete sequence of the smallest known nuclear genome from the microsporidian Encephalitozoon intestinalis.</title>
        <authorList>
            <person name="Corradi N."/>
            <person name="Pombert J.-F."/>
            <person name="Farinelli L."/>
            <person name="Didier E.S."/>
            <person name="Keeling P.J."/>
        </authorList>
    </citation>
    <scope>NUCLEOTIDE SEQUENCE [LARGE SCALE GENOMIC DNA]</scope>
    <source>
        <strain evidence="13 14">ATCC 50506</strain>
    </source>
</reference>
<dbReference type="InterPro" id="IPR027417">
    <property type="entry name" value="P-loop_NTPase"/>
</dbReference>
<dbReference type="SUPFAM" id="SSF52540">
    <property type="entry name" value="P-loop containing nucleoside triphosphate hydrolases"/>
    <property type="match status" value="1"/>
</dbReference>
<evidence type="ECO:0000256" key="6">
    <source>
        <dbReference type="ARBA" id="ARBA00023136"/>
    </source>
</evidence>
<dbReference type="Gene3D" id="3.40.50.300">
    <property type="entry name" value="P-loop containing nucleotide triphosphate hydrolases"/>
    <property type="match status" value="1"/>
</dbReference>
<sequence length="614" mass="68353">MKKIDRRAIWSRLASMLKPTSPHEVAIVVVMALCIVLGKWLDVASIKKRGSIIDTIKHIKDSDNPGMSLIFRKATAFLVLRTLSSLFIESKVVLFSIITNRIVEDITSRILYLAIHASHACEIKPTSLNRIVERGNKKICKVLTKILTVAVPAFFNLVLLLREVYRMFGLRYLLPILFTISIYAVYTFVTLRIRSWYKERINYADNSVSKKIHECVSNMDLVKTCCCEQAEVDSLQEIIRAMWTLKLSDKGCVAIINFGQRILFTILFVYSVLKGTPDAFSGTMTIGDLATLFSFVFSIDLSMWTLGVIARDMGFWLIDCEDLLILHDHLERMARQSPASSLATGFPCPSLSSPKSQAPPAIEFEGVSFGYPNAPPILRNLSFKIARGERVGIIGRPGSGKSSILRLIPMLHSYTGSIRVNGLELRNTSPAALRASIACILQDMPFFDETVFHNISYGLPATSLQKILEASRSAGLGPLLVRRGLHSAMKMLSGGEVQMVSIARCLLQNKPLMLLDEVTSRLDASGERAIFDLLMGLPGKTVVMVFHDLWMAEHMDRIILMDAGRIVESGSHGELMELRGEYWRMKTGLGNFKPAAGDPLQSRHAPLDAGCRDL</sequence>
<dbReference type="GeneID" id="9698649"/>
<dbReference type="VEuPathDB" id="MicrosporidiaDB:Eint_010070"/>
<feature type="region of interest" description="Disordered" evidence="8">
    <location>
        <begin position="594"/>
        <end position="614"/>
    </location>
</feature>
<comment type="similarity">
    <text evidence="7">Belongs to the ABC transporter superfamily. ABCB family. Heavy Metal importer (TC 3.A.1.210) subfamily.</text>
</comment>
<evidence type="ECO:0000259" key="11">
    <source>
        <dbReference type="PROSITE" id="PS50929"/>
    </source>
</evidence>
<keyword evidence="5 9" id="KW-1133">Transmembrane helix</keyword>
<dbReference type="RefSeq" id="XP_003072357.2">
    <property type="nucleotide sequence ID" value="XM_003072311.2"/>
</dbReference>
<dbReference type="Proteomes" id="UP000002313">
    <property type="component" value="Chromosome I"/>
</dbReference>
<evidence type="ECO:0000256" key="3">
    <source>
        <dbReference type="ARBA" id="ARBA00022741"/>
    </source>
</evidence>
<dbReference type="Pfam" id="PF00005">
    <property type="entry name" value="ABC_tran"/>
    <property type="match status" value="1"/>
</dbReference>
<evidence type="ECO:0000256" key="7">
    <source>
        <dbReference type="ARBA" id="ARBA00024363"/>
    </source>
</evidence>
<feature type="transmembrane region" description="Helical" evidence="9">
    <location>
        <begin position="252"/>
        <end position="273"/>
    </location>
</feature>
<dbReference type="KEGG" id="ein:Eint_010070"/>
<keyword evidence="6 9" id="KW-0472">Membrane</keyword>
<feature type="domain" description="ABC transporter" evidence="10">
    <location>
        <begin position="362"/>
        <end position="588"/>
    </location>
</feature>
<keyword evidence="3" id="KW-0547">Nucleotide-binding</keyword>
<evidence type="ECO:0000256" key="5">
    <source>
        <dbReference type="ARBA" id="ARBA00022989"/>
    </source>
</evidence>
<dbReference type="SMART" id="SM00382">
    <property type="entry name" value="AAA"/>
    <property type="match status" value="1"/>
</dbReference>
<feature type="transmembrane region" description="Helical" evidence="9">
    <location>
        <begin position="285"/>
        <end position="309"/>
    </location>
</feature>
<dbReference type="Pfam" id="PF00664">
    <property type="entry name" value="ABC_membrane"/>
    <property type="match status" value="1"/>
</dbReference>
<evidence type="ECO:0000313" key="12">
    <source>
        <dbReference type="EMBL" id="ADM10871.1"/>
    </source>
</evidence>
<dbReference type="EMBL" id="CP001942">
    <property type="protein sequence ID" value="ADM10997.2"/>
    <property type="molecule type" value="Genomic_DNA"/>
</dbReference>
<evidence type="ECO:0000256" key="2">
    <source>
        <dbReference type="ARBA" id="ARBA00022692"/>
    </source>
</evidence>
<evidence type="ECO:0000313" key="13">
    <source>
        <dbReference type="EMBL" id="ADM10997.2"/>
    </source>
</evidence>
<dbReference type="OrthoDB" id="6500128at2759"/>
<accession>E0S5L2</accession>
<dbReference type="InterPro" id="IPR003439">
    <property type="entry name" value="ABC_transporter-like_ATP-bd"/>
</dbReference>
<feature type="transmembrane region" description="Helical" evidence="9">
    <location>
        <begin position="172"/>
        <end position="191"/>
    </location>
</feature>
<dbReference type="SUPFAM" id="SSF90123">
    <property type="entry name" value="ABC transporter transmembrane region"/>
    <property type="match status" value="1"/>
</dbReference>
<dbReference type="InterPro" id="IPR039421">
    <property type="entry name" value="Type_1_exporter"/>
</dbReference>
<dbReference type="PROSITE" id="PS50929">
    <property type="entry name" value="ABC_TM1F"/>
    <property type="match status" value="1"/>
</dbReference>
<reference evidence="13" key="2">
    <citation type="journal article" date="2012" name="Proc. Natl. Acad. Sci. U.S.A.">
        <title>Gain and loss of multiple functionally related, horizontally transferred genes in the reduced genomes of two microsporidian parasites.</title>
        <authorList>
            <person name="Pombert J.-F."/>
            <person name="Selman M."/>
            <person name="Burki F."/>
            <person name="Bardell F.T."/>
            <person name="Farinelli L."/>
            <person name="Solter L.F."/>
            <person name="Whitman D.W."/>
            <person name="Weiss L.M."/>
            <person name="Corradi N."/>
            <person name="Keeling P.J."/>
        </authorList>
    </citation>
    <scope>NUCLEOTIDE SEQUENCE</scope>
    <source>
        <strain evidence="13">ATCC 50506</strain>
    </source>
</reference>
<dbReference type="GO" id="GO:0005524">
    <property type="term" value="F:ATP binding"/>
    <property type="evidence" value="ECO:0007669"/>
    <property type="project" value="UniProtKB-KW"/>
</dbReference>
<accession>E0S586</accession>
<keyword evidence="2 9" id="KW-0812">Transmembrane</keyword>
<name>E0S5L2_ENCIT</name>
<dbReference type="InterPro" id="IPR036640">
    <property type="entry name" value="ABC1_TM_sf"/>
</dbReference>
<feature type="transmembrane region" description="Helical" evidence="9">
    <location>
        <begin position="142"/>
        <end position="160"/>
    </location>
</feature>
<dbReference type="RefSeq" id="XP_003072231.1">
    <property type="nucleotide sequence ID" value="XM_003072185.1"/>
</dbReference>
<keyword evidence="4" id="KW-0067">ATP-binding</keyword>
<feature type="domain" description="ABC transmembrane type-1" evidence="11">
    <location>
        <begin position="25"/>
        <end position="299"/>
    </location>
</feature>
<dbReference type="VEuPathDB" id="MicrosporidiaDB:Eint_011350"/>
<dbReference type="GO" id="GO:0016887">
    <property type="term" value="F:ATP hydrolysis activity"/>
    <property type="evidence" value="ECO:0007669"/>
    <property type="project" value="InterPro"/>
</dbReference>
<dbReference type="EMBL" id="CP001942">
    <property type="protein sequence ID" value="ADM10871.1"/>
    <property type="molecule type" value="Genomic_DNA"/>
</dbReference>
<evidence type="ECO:0000313" key="14">
    <source>
        <dbReference type="Proteomes" id="UP000002313"/>
    </source>
</evidence>
<gene>
    <name evidence="12" type="ORF">Eint_010070</name>
    <name evidence="13" type="ORF">Eint_011350</name>
</gene>
<comment type="subcellular location">
    <subcellularLocation>
        <location evidence="1">Membrane</location>
        <topology evidence="1">Multi-pass membrane protein</topology>
    </subcellularLocation>
</comment>
<reference evidence="13" key="3">
    <citation type="submission" date="2014-03" db="EMBL/GenBank/DDBJ databases">
        <authorList>
            <person name="Corradi N."/>
            <person name="Pombert J.-F."/>
            <person name="Keeling P.J."/>
        </authorList>
    </citation>
    <scope>NUCLEOTIDE SEQUENCE</scope>
    <source>
        <strain evidence="13">ATCC 50506</strain>
    </source>
</reference>